<evidence type="ECO:0000256" key="1">
    <source>
        <dbReference type="ARBA" id="ARBA00010641"/>
    </source>
</evidence>
<dbReference type="InterPro" id="IPR039425">
    <property type="entry name" value="RNA_pol_sigma-70-like"/>
</dbReference>
<feature type="domain" description="RNA polymerase sigma-70 region 2" evidence="5">
    <location>
        <begin position="35"/>
        <end position="104"/>
    </location>
</feature>
<evidence type="ECO:0000259" key="6">
    <source>
        <dbReference type="Pfam" id="PF08281"/>
    </source>
</evidence>
<keyword evidence="2" id="KW-0805">Transcription regulation</keyword>
<dbReference type="InterPro" id="IPR007627">
    <property type="entry name" value="RNA_pol_sigma70_r2"/>
</dbReference>
<dbReference type="Gene3D" id="1.10.10.10">
    <property type="entry name" value="Winged helix-like DNA-binding domain superfamily/Winged helix DNA-binding domain"/>
    <property type="match status" value="1"/>
</dbReference>
<feature type="domain" description="RNA polymerase sigma factor 70 region 4 type 2" evidence="6">
    <location>
        <begin position="133"/>
        <end position="184"/>
    </location>
</feature>
<dbReference type="AlphaFoldDB" id="A0A840X869"/>
<evidence type="ECO:0000256" key="3">
    <source>
        <dbReference type="ARBA" id="ARBA00023082"/>
    </source>
</evidence>
<dbReference type="InterPro" id="IPR013324">
    <property type="entry name" value="RNA_pol_sigma_r3/r4-like"/>
</dbReference>
<dbReference type="Pfam" id="PF08281">
    <property type="entry name" value="Sigma70_r4_2"/>
    <property type="match status" value="1"/>
</dbReference>
<evidence type="ECO:0000313" key="7">
    <source>
        <dbReference type="EMBL" id="MBB5516917.1"/>
    </source>
</evidence>
<comment type="caution">
    <text evidence="7">The sequence shown here is derived from an EMBL/GenBank/DDBJ whole genome shotgun (WGS) entry which is preliminary data.</text>
</comment>
<accession>A0A840X869</accession>
<dbReference type="RefSeq" id="WP_184012874.1">
    <property type="nucleotide sequence ID" value="NZ_JACIJS010000010.1"/>
</dbReference>
<dbReference type="InterPro" id="IPR013249">
    <property type="entry name" value="RNA_pol_sigma70_r4_t2"/>
</dbReference>
<comment type="similarity">
    <text evidence="1">Belongs to the sigma-70 factor family. ECF subfamily.</text>
</comment>
<dbReference type="EMBL" id="JACIJS010000010">
    <property type="protein sequence ID" value="MBB5516917.1"/>
    <property type="molecule type" value="Genomic_DNA"/>
</dbReference>
<keyword evidence="3" id="KW-0731">Sigma factor</keyword>
<dbReference type="Gene3D" id="1.10.1740.10">
    <property type="match status" value="1"/>
</dbReference>
<dbReference type="PANTHER" id="PTHR43133:SF62">
    <property type="entry name" value="RNA POLYMERASE SIGMA FACTOR SIGZ"/>
    <property type="match status" value="1"/>
</dbReference>
<evidence type="ECO:0000256" key="4">
    <source>
        <dbReference type="ARBA" id="ARBA00023163"/>
    </source>
</evidence>
<evidence type="ECO:0000313" key="8">
    <source>
        <dbReference type="Proteomes" id="UP000553766"/>
    </source>
</evidence>
<name>A0A840X869_9RHOB</name>
<dbReference type="GO" id="GO:0016987">
    <property type="term" value="F:sigma factor activity"/>
    <property type="evidence" value="ECO:0007669"/>
    <property type="project" value="UniProtKB-KW"/>
</dbReference>
<dbReference type="CDD" id="cd06171">
    <property type="entry name" value="Sigma70_r4"/>
    <property type="match status" value="1"/>
</dbReference>
<dbReference type="SUPFAM" id="SSF88659">
    <property type="entry name" value="Sigma3 and sigma4 domains of RNA polymerase sigma factors"/>
    <property type="match status" value="1"/>
</dbReference>
<gene>
    <name evidence="7" type="ORF">FHS89_002961</name>
</gene>
<evidence type="ECO:0000259" key="5">
    <source>
        <dbReference type="Pfam" id="PF04542"/>
    </source>
</evidence>
<dbReference type="InterPro" id="IPR014284">
    <property type="entry name" value="RNA_pol_sigma-70_dom"/>
</dbReference>
<dbReference type="GO" id="GO:0003677">
    <property type="term" value="F:DNA binding"/>
    <property type="evidence" value="ECO:0007669"/>
    <property type="project" value="InterPro"/>
</dbReference>
<sequence>MTDAQDERPDGADLSDAALIQRIAAAQDRAAFADLFGRYAGRVKGFLMRWGMAADQAEEAAQEVMVSVWRRAGSFDADKAAVSTWIFAIARNRRIDMIRKASRRELDPDDPLWERDPEPDSAEILSVEQRAALVRAALNELPAAQADLLRLSFYEGLSHGECAERLSLPLGTVKSRIRLAFAKLRDTLGDGIVEELWDD</sequence>
<dbReference type="Proteomes" id="UP000553766">
    <property type="component" value="Unassembled WGS sequence"/>
</dbReference>
<dbReference type="Pfam" id="PF04542">
    <property type="entry name" value="Sigma70_r2"/>
    <property type="match status" value="1"/>
</dbReference>
<dbReference type="InterPro" id="IPR036388">
    <property type="entry name" value="WH-like_DNA-bd_sf"/>
</dbReference>
<dbReference type="GO" id="GO:0006352">
    <property type="term" value="P:DNA-templated transcription initiation"/>
    <property type="evidence" value="ECO:0007669"/>
    <property type="project" value="InterPro"/>
</dbReference>
<reference evidence="7 8" key="1">
    <citation type="submission" date="2020-08" db="EMBL/GenBank/DDBJ databases">
        <title>Genomic Encyclopedia of Type Strains, Phase IV (KMG-IV): sequencing the most valuable type-strain genomes for metagenomic binning, comparative biology and taxonomic classification.</title>
        <authorList>
            <person name="Goeker M."/>
        </authorList>
    </citation>
    <scope>NUCLEOTIDE SEQUENCE [LARGE SCALE GENOMIC DNA]</scope>
    <source>
        <strain evidence="7 8">DSM 103377</strain>
    </source>
</reference>
<protein>
    <submittedName>
        <fullName evidence="7">RNA polymerase sigma-70 factor (ECF subfamily)</fullName>
    </submittedName>
</protein>
<dbReference type="PANTHER" id="PTHR43133">
    <property type="entry name" value="RNA POLYMERASE ECF-TYPE SIGMA FACTO"/>
    <property type="match status" value="1"/>
</dbReference>
<dbReference type="InterPro" id="IPR013325">
    <property type="entry name" value="RNA_pol_sigma_r2"/>
</dbReference>
<evidence type="ECO:0000256" key="2">
    <source>
        <dbReference type="ARBA" id="ARBA00023015"/>
    </source>
</evidence>
<dbReference type="NCBIfam" id="TIGR02937">
    <property type="entry name" value="sigma70-ECF"/>
    <property type="match status" value="1"/>
</dbReference>
<dbReference type="SUPFAM" id="SSF88946">
    <property type="entry name" value="Sigma2 domain of RNA polymerase sigma factors"/>
    <property type="match status" value="1"/>
</dbReference>
<keyword evidence="8" id="KW-1185">Reference proteome</keyword>
<organism evidence="7 8">
    <name type="scientific">Rubricella aquisinus</name>
    <dbReference type="NCBI Taxonomy" id="2028108"/>
    <lineage>
        <taxon>Bacteria</taxon>
        <taxon>Pseudomonadati</taxon>
        <taxon>Pseudomonadota</taxon>
        <taxon>Alphaproteobacteria</taxon>
        <taxon>Rhodobacterales</taxon>
        <taxon>Paracoccaceae</taxon>
        <taxon>Rubricella</taxon>
    </lineage>
</organism>
<keyword evidence="4" id="KW-0804">Transcription</keyword>
<proteinExistence type="inferred from homology"/>